<evidence type="ECO:0000256" key="1">
    <source>
        <dbReference type="ARBA" id="ARBA00024322"/>
    </source>
</evidence>
<reference evidence="6 7" key="1">
    <citation type="submission" date="2016-11" db="EMBL/GenBank/DDBJ databases">
        <title>Paenibacillus species isolates.</title>
        <authorList>
            <person name="Beno S.M."/>
        </authorList>
    </citation>
    <scope>NUCLEOTIDE SEQUENCE [LARGE SCALE GENOMIC DNA]</scope>
    <source>
        <strain evidence="6 7">FSL F4-0100</strain>
    </source>
</reference>
<keyword evidence="2" id="KW-1283">Bacterial microcompartment</keyword>
<dbReference type="RefSeq" id="WP_076325826.1">
    <property type="nucleotide sequence ID" value="NZ_MRTF01000012.1"/>
</dbReference>
<proteinExistence type="inferred from homology"/>
<dbReference type="GO" id="GO:0031469">
    <property type="term" value="C:bacterial microcompartment"/>
    <property type="evidence" value="ECO:0007669"/>
    <property type="project" value="UniProtKB-SubCell"/>
</dbReference>
<dbReference type="Proteomes" id="UP000187074">
    <property type="component" value="Unassembled WGS sequence"/>
</dbReference>
<dbReference type="PANTHER" id="PTHR33941">
    <property type="entry name" value="PROPANEDIOL UTILIZATION PROTEIN PDUA"/>
    <property type="match status" value="1"/>
</dbReference>
<evidence type="ECO:0000313" key="7">
    <source>
        <dbReference type="Proteomes" id="UP000187074"/>
    </source>
</evidence>
<comment type="subcellular location">
    <subcellularLocation>
        <location evidence="1">Bacterial microcompartment</location>
    </subcellularLocation>
</comment>
<dbReference type="AlphaFoldDB" id="A0A1R1ATV6"/>
<dbReference type="InterPro" id="IPR044872">
    <property type="entry name" value="CcmK/CsoS1_BMC"/>
</dbReference>
<feature type="region of interest" description="Disordered" evidence="4">
    <location>
        <begin position="105"/>
        <end position="134"/>
    </location>
</feature>
<dbReference type="Gene3D" id="3.30.70.1710">
    <property type="match status" value="1"/>
</dbReference>
<evidence type="ECO:0000256" key="4">
    <source>
        <dbReference type="SAM" id="MobiDB-lite"/>
    </source>
</evidence>
<comment type="caution">
    <text evidence="6">The sequence shown here is derived from an EMBL/GenBank/DDBJ whole genome shotgun (WGS) entry which is preliminary data.</text>
</comment>
<evidence type="ECO:0000313" key="6">
    <source>
        <dbReference type="EMBL" id="OME89003.1"/>
    </source>
</evidence>
<dbReference type="SUPFAM" id="SSF143414">
    <property type="entry name" value="CcmK-like"/>
    <property type="match status" value="1"/>
</dbReference>
<feature type="compositionally biased region" description="Basic and acidic residues" evidence="4">
    <location>
        <begin position="169"/>
        <end position="225"/>
    </location>
</feature>
<dbReference type="InterPro" id="IPR000249">
    <property type="entry name" value="BMC_dom"/>
</dbReference>
<feature type="domain" description="BMC" evidence="5">
    <location>
        <begin position="5"/>
        <end position="89"/>
    </location>
</feature>
<evidence type="ECO:0000259" key="5">
    <source>
        <dbReference type="PROSITE" id="PS51930"/>
    </source>
</evidence>
<dbReference type="SMART" id="SM00877">
    <property type="entry name" value="BMC"/>
    <property type="match status" value="1"/>
</dbReference>
<organism evidence="6 7">
    <name type="scientific">Paenibacillus lautus</name>
    <name type="common">Bacillus lautus</name>
    <dbReference type="NCBI Taxonomy" id="1401"/>
    <lineage>
        <taxon>Bacteria</taxon>
        <taxon>Bacillati</taxon>
        <taxon>Bacillota</taxon>
        <taxon>Bacilli</taxon>
        <taxon>Bacillales</taxon>
        <taxon>Paenibacillaceae</taxon>
        <taxon>Paenibacillus</taxon>
    </lineage>
</organism>
<comment type="similarity">
    <text evidence="3">Belongs to the bacterial microcompartments protein family.</text>
</comment>
<dbReference type="Pfam" id="PF00936">
    <property type="entry name" value="BMC"/>
    <property type="match status" value="1"/>
</dbReference>
<gene>
    <name evidence="6" type="ORF">BK123_29065</name>
</gene>
<dbReference type="InterPro" id="IPR050575">
    <property type="entry name" value="BMC_shell"/>
</dbReference>
<dbReference type="PROSITE" id="PS51930">
    <property type="entry name" value="BMC_2"/>
    <property type="match status" value="1"/>
</dbReference>
<dbReference type="OrthoDB" id="9812608at2"/>
<accession>A0A1R1ATV6</accession>
<dbReference type="EMBL" id="MRTF01000012">
    <property type="protein sequence ID" value="OME89003.1"/>
    <property type="molecule type" value="Genomic_DNA"/>
</dbReference>
<name>A0A1R1ATV6_PAELA</name>
<dbReference type="InterPro" id="IPR037233">
    <property type="entry name" value="CcmK-like_sf"/>
</dbReference>
<feature type="compositionally biased region" description="Basic residues" evidence="4">
    <location>
        <begin position="232"/>
        <end position="241"/>
    </location>
</feature>
<dbReference type="CDD" id="cd07045">
    <property type="entry name" value="BMC_CcmK_like"/>
    <property type="match status" value="1"/>
</dbReference>
<feature type="region of interest" description="Disordered" evidence="4">
    <location>
        <begin position="146"/>
        <end position="241"/>
    </location>
</feature>
<protein>
    <recommendedName>
        <fullName evidence="5">BMC domain-containing protein</fullName>
    </recommendedName>
</protein>
<evidence type="ECO:0000256" key="3">
    <source>
        <dbReference type="PROSITE-ProRule" id="PRU01278"/>
    </source>
</evidence>
<sequence>MRYSALGLVEVRGYLGAVAAADAALKAASVTCIGMEIIGGGLVTVKLDGDVGAVQAAASAGAEMAKQLNVLLTRHVIARMHEETAVLIEEQDDTDESPLQAVATMDEQEQKQTAETAASKDLAEEGASSEDLKAADTVWPQVLKTNEANVAGPQPERKPSPMKKIQTQAEEKSTPDVRETEDEKAAVKLVPEQKDADDPAATSDKKQADAPKSKHNDGKLREQPKQKSAAKSGKKSKRASS</sequence>
<evidence type="ECO:0000256" key="2">
    <source>
        <dbReference type="ARBA" id="ARBA00024446"/>
    </source>
</evidence>
<dbReference type="STRING" id="1401.BK123_29065"/>
<dbReference type="PANTHER" id="PTHR33941:SF11">
    <property type="entry name" value="BACTERIAL MICROCOMPARTMENT SHELL PROTEIN PDUJ"/>
    <property type="match status" value="1"/>
</dbReference>